<comment type="caution">
    <text evidence="1">The sequence shown here is derived from an EMBL/GenBank/DDBJ whole genome shotgun (WGS) entry which is preliminary data.</text>
</comment>
<dbReference type="AlphaFoldDB" id="A0A0F9A807"/>
<sequence>MSLLGKPAGWAGLIDPIVPEILRLVAETWGDMQPPAPNQREDEITKRLCVALRRNRDVRKLMFYVMTQMFILEPEAGKEMGRTDIAFLPTDKDVVPSESAYFCLECKRLNVLKNGRRRSYASEYVKFGMVRFVTGRYSRSVRHGGMVGYVLDGDVGTAMRNVEKNIRKHRVKLRIVGPGTFLPSDHLKGIQSARESHHQRAHEFTPFRIHHLFMAGNPPTGDAAGVVAKPVA</sequence>
<gene>
    <name evidence="1" type="ORF">LCGC14_2604540</name>
</gene>
<organism evidence="1">
    <name type="scientific">marine sediment metagenome</name>
    <dbReference type="NCBI Taxonomy" id="412755"/>
    <lineage>
        <taxon>unclassified sequences</taxon>
        <taxon>metagenomes</taxon>
        <taxon>ecological metagenomes</taxon>
    </lineage>
</organism>
<proteinExistence type="predicted"/>
<feature type="non-terminal residue" evidence="1">
    <location>
        <position position="232"/>
    </location>
</feature>
<protein>
    <submittedName>
        <fullName evidence="1">Uncharacterized protein</fullName>
    </submittedName>
</protein>
<evidence type="ECO:0000313" key="1">
    <source>
        <dbReference type="EMBL" id="KKL05585.1"/>
    </source>
</evidence>
<name>A0A0F9A807_9ZZZZ</name>
<dbReference type="EMBL" id="LAZR01044051">
    <property type="protein sequence ID" value="KKL05585.1"/>
    <property type="molecule type" value="Genomic_DNA"/>
</dbReference>
<reference evidence="1" key="1">
    <citation type="journal article" date="2015" name="Nature">
        <title>Complex archaea that bridge the gap between prokaryotes and eukaryotes.</title>
        <authorList>
            <person name="Spang A."/>
            <person name="Saw J.H."/>
            <person name="Jorgensen S.L."/>
            <person name="Zaremba-Niedzwiedzka K."/>
            <person name="Martijn J."/>
            <person name="Lind A.E."/>
            <person name="van Eijk R."/>
            <person name="Schleper C."/>
            <person name="Guy L."/>
            <person name="Ettema T.J."/>
        </authorList>
    </citation>
    <scope>NUCLEOTIDE SEQUENCE</scope>
</reference>
<accession>A0A0F9A807</accession>